<comment type="caution">
    <text evidence="3">The sequence shown here is derived from an EMBL/GenBank/DDBJ whole genome shotgun (WGS) entry which is preliminary data.</text>
</comment>
<feature type="domain" description="DNA/pantothenate metabolism flavoprotein C-terminal" evidence="2">
    <location>
        <begin position="2"/>
        <end position="175"/>
    </location>
</feature>
<evidence type="ECO:0000313" key="4">
    <source>
        <dbReference type="EMBL" id="CAL5972496.1"/>
    </source>
</evidence>
<evidence type="ECO:0000259" key="2">
    <source>
        <dbReference type="Pfam" id="PF04127"/>
    </source>
</evidence>
<reference evidence="3" key="1">
    <citation type="submission" date="2023-06" db="EMBL/GenBank/DDBJ databases">
        <authorList>
            <person name="Kurt Z."/>
        </authorList>
    </citation>
    <scope>NUCLEOTIDE SEQUENCE</scope>
</reference>
<dbReference type="EMBL" id="CAXDID020000003">
    <property type="protein sequence ID" value="CAL5972496.1"/>
    <property type="molecule type" value="Genomic_DNA"/>
</dbReference>
<gene>
    <name evidence="3" type="ORF">HINF_LOCUS15022</name>
    <name evidence="4" type="ORF">HINF_LOCUS1934</name>
</gene>
<dbReference type="SUPFAM" id="SSF102645">
    <property type="entry name" value="CoaB-like"/>
    <property type="match status" value="1"/>
</dbReference>
<evidence type="ECO:0000313" key="5">
    <source>
        <dbReference type="Proteomes" id="UP001642409"/>
    </source>
</evidence>
<dbReference type="InterPro" id="IPR007085">
    <property type="entry name" value="DNA/pantothenate-metab_flavo_C"/>
</dbReference>
<dbReference type="Proteomes" id="UP001642409">
    <property type="component" value="Unassembled WGS sequence"/>
</dbReference>
<reference evidence="4 5" key="2">
    <citation type="submission" date="2024-07" db="EMBL/GenBank/DDBJ databases">
        <authorList>
            <person name="Akdeniz Z."/>
        </authorList>
    </citation>
    <scope>NUCLEOTIDE SEQUENCE [LARGE SCALE GENOMIC DNA]</scope>
</reference>
<keyword evidence="5" id="KW-1185">Reference proteome</keyword>
<dbReference type="Gene3D" id="3.40.50.10300">
    <property type="entry name" value="CoaB-like"/>
    <property type="match status" value="1"/>
</dbReference>
<accession>A0AA86NYI2</accession>
<name>A0AA86NYI2_9EUKA</name>
<dbReference type="EMBL" id="CATOUU010000380">
    <property type="protein sequence ID" value="CAI9927377.1"/>
    <property type="molecule type" value="Genomic_DNA"/>
</dbReference>
<comment type="similarity">
    <text evidence="1">Belongs to the PPC synthetase family.</text>
</comment>
<dbReference type="Pfam" id="PF04127">
    <property type="entry name" value="DFP"/>
    <property type="match status" value="1"/>
</dbReference>
<proteinExistence type="inferred from homology"/>
<evidence type="ECO:0000313" key="3">
    <source>
        <dbReference type="EMBL" id="CAI9927377.1"/>
    </source>
</evidence>
<protein>
    <submittedName>
        <fullName evidence="3">Phosphopantothenate-cysteine ligase/Phosphopantothenoylcysteine decarboxylase</fullName>
    </submittedName>
    <submittedName>
        <fullName evidence="4">Phosphopantothenate-cysteine_ligase/Phosphopantot henoylcysteine decarboxylase</fullName>
    </submittedName>
</protein>
<dbReference type="InterPro" id="IPR035929">
    <property type="entry name" value="CoaB-like_sf"/>
</dbReference>
<dbReference type="GO" id="GO:0015937">
    <property type="term" value="P:coenzyme A biosynthetic process"/>
    <property type="evidence" value="ECO:0007669"/>
    <property type="project" value="UniProtKB-ARBA"/>
</dbReference>
<dbReference type="GO" id="GO:0016874">
    <property type="term" value="F:ligase activity"/>
    <property type="evidence" value="ECO:0007669"/>
    <property type="project" value="UniProtKB-KW"/>
</dbReference>
<sequence>MKSLVISCGPIPGRLDSVKFITNRFKGGLAFKTARILSDSFKVTVVKWTYTELTEPLENCQIVNVKDVFEYFEYFKANYHFDCFVMAAAVANLTPSNPFEGKFPSHNYKVGEKFQIEFEIAPRAIDIIKQLNPRACLIGYKLFDAKSDDELIEIARHTMLDSKANVVFANTPKDAKSRKIVLSQDGAVYTCDFDKHVDIIRQVASAQYFQTKIQPVIQSPLITGFKALVEMFEKTFHQFGTVAFKCGSGMVTTSRGHKSGAVFVQNVDFGAAQIISDDKATLNAPFLFKILQQNDCDFVLHRHEVLEGVETVPYEFPGTAQEVLLAQKLLNVNQINIQHHGFVKKCKFTQIDWQKYYIQFPERYFRVPTQIQEKLQEYKDKETVEVGSNTKCEAKYSLDPYVTLPNSISYADLETKRFDLIVMKNSIAYLTEKELKSLQNALNPNGEIIANSFMNVFKLKTTENEVALCQNGVVNHLLKVGDEVVKHEFYGYSEADYVKMGFEVQRYGEKSGILTFKK</sequence>
<evidence type="ECO:0000256" key="1">
    <source>
        <dbReference type="ARBA" id="ARBA00005703"/>
    </source>
</evidence>
<keyword evidence="3" id="KW-0436">Ligase</keyword>
<dbReference type="AlphaFoldDB" id="A0AA86NYI2"/>
<organism evidence="3">
    <name type="scientific">Hexamita inflata</name>
    <dbReference type="NCBI Taxonomy" id="28002"/>
    <lineage>
        <taxon>Eukaryota</taxon>
        <taxon>Metamonada</taxon>
        <taxon>Diplomonadida</taxon>
        <taxon>Hexamitidae</taxon>
        <taxon>Hexamitinae</taxon>
        <taxon>Hexamita</taxon>
    </lineage>
</organism>